<reference evidence="3" key="2">
    <citation type="submission" date="2015-01" db="EMBL/GenBank/DDBJ databases">
        <title>Evolutionary Origins and Diversification of the Mycorrhizal Mutualists.</title>
        <authorList>
            <consortium name="DOE Joint Genome Institute"/>
            <consortium name="Mycorrhizal Genomics Consortium"/>
            <person name="Kohler A."/>
            <person name="Kuo A."/>
            <person name="Nagy L.G."/>
            <person name="Floudas D."/>
            <person name="Copeland A."/>
            <person name="Barry K.W."/>
            <person name="Cichocki N."/>
            <person name="Veneault-Fourrey C."/>
            <person name="LaButti K."/>
            <person name="Lindquist E.A."/>
            <person name="Lipzen A."/>
            <person name="Lundell T."/>
            <person name="Morin E."/>
            <person name="Murat C."/>
            <person name="Riley R."/>
            <person name="Ohm R."/>
            <person name="Sun H."/>
            <person name="Tunlid A."/>
            <person name="Henrissat B."/>
            <person name="Grigoriev I.V."/>
            <person name="Hibbett D.S."/>
            <person name="Martin F."/>
        </authorList>
    </citation>
    <scope>NUCLEOTIDE SEQUENCE [LARGE SCALE GENOMIC DNA]</scope>
    <source>
        <strain evidence="3">F 1598</strain>
    </source>
</reference>
<dbReference type="HOGENOM" id="CLU_994378_0_0_1"/>
<dbReference type="EMBL" id="KN832970">
    <property type="protein sequence ID" value="KIM92136.1"/>
    <property type="molecule type" value="Genomic_DNA"/>
</dbReference>
<sequence length="280" mass="31294">MLDALPQVPIGSKDGAMPDVNRLAAHYLTHLCFAFWNPPGPSTPQVSTHPSPDIPQKVVIKELIRQSTDDHQMSTLKTLVELRDNKLKCPVSSSPFIPAVHGVVSELAHILPFSIHGKSETHKAIEMFTGMDIDAQTIIALVNRPENALLLDHDSHKAFDTMCSWGIEAYVDVNGTNRYFVRPIIPKQIPMHMLGYINREFILGDGIQGIGEEGNRIALPDPRLCNLKLNVMRVMHASGAADVFEEQKKNLLRTSIAQPCNLSFWALQWRWTKSFLTNST</sequence>
<evidence type="ECO:0000259" key="1">
    <source>
        <dbReference type="Pfam" id="PF13391"/>
    </source>
</evidence>
<dbReference type="InParanoid" id="A0A0C3GNR0"/>
<dbReference type="Pfam" id="PF13391">
    <property type="entry name" value="HNH_2"/>
    <property type="match status" value="1"/>
</dbReference>
<accession>A0A0C3GNR0</accession>
<dbReference type="AlphaFoldDB" id="A0A0C3GNR0"/>
<gene>
    <name evidence="2" type="ORF">PILCRDRAFT_112896</name>
</gene>
<reference evidence="2 3" key="1">
    <citation type="submission" date="2014-04" db="EMBL/GenBank/DDBJ databases">
        <authorList>
            <consortium name="DOE Joint Genome Institute"/>
            <person name="Kuo A."/>
            <person name="Tarkka M."/>
            <person name="Buscot F."/>
            <person name="Kohler A."/>
            <person name="Nagy L.G."/>
            <person name="Floudas D."/>
            <person name="Copeland A."/>
            <person name="Barry K.W."/>
            <person name="Cichocki N."/>
            <person name="Veneault-Fourrey C."/>
            <person name="LaButti K."/>
            <person name="Lindquist E.A."/>
            <person name="Lipzen A."/>
            <person name="Lundell T."/>
            <person name="Morin E."/>
            <person name="Murat C."/>
            <person name="Sun H."/>
            <person name="Tunlid A."/>
            <person name="Henrissat B."/>
            <person name="Grigoriev I.V."/>
            <person name="Hibbett D.S."/>
            <person name="Martin F."/>
            <person name="Nordberg H.P."/>
            <person name="Cantor M.N."/>
            <person name="Hua S.X."/>
        </authorList>
    </citation>
    <scope>NUCLEOTIDE SEQUENCE [LARGE SCALE GENOMIC DNA]</scope>
    <source>
        <strain evidence="2 3">F 1598</strain>
    </source>
</reference>
<dbReference type="Proteomes" id="UP000054166">
    <property type="component" value="Unassembled WGS sequence"/>
</dbReference>
<protein>
    <recommendedName>
        <fullName evidence="1">HNH nuclease domain-containing protein</fullName>
    </recommendedName>
</protein>
<evidence type="ECO:0000313" key="2">
    <source>
        <dbReference type="EMBL" id="KIM92136.1"/>
    </source>
</evidence>
<keyword evidence="3" id="KW-1185">Reference proteome</keyword>
<dbReference type="STRING" id="765440.A0A0C3GNR0"/>
<organism evidence="2 3">
    <name type="scientific">Piloderma croceum (strain F 1598)</name>
    <dbReference type="NCBI Taxonomy" id="765440"/>
    <lineage>
        <taxon>Eukaryota</taxon>
        <taxon>Fungi</taxon>
        <taxon>Dikarya</taxon>
        <taxon>Basidiomycota</taxon>
        <taxon>Agaricomycotina</taxon>
        <taxon>Agaricomycetes</taxon>
        <taxon>Agaricomycetidae</taxon>
        <taxon>Atheliales</taxon>
        <taxon>Atheliaceae</taxon>
        <taxon>Piloderma</taxon>
    </lineage>
</organism>
<dbReference type="InterPro" id="IPR003615">
    <property type="entry name" value="HNH_nuc"/>
</dbReference>
<proteinExistence type="predicted"/>
<evidence type="ECO:0000313" key="3">
    <source>
        <dbReference type="Proteomes" id="UP000054166"/>
    </source>
</evidence>
<feature type="domain" description="HNH nuclease" evidence="1">
    <location>
        <begin position="103"/>
        <end position="160"/>
    </location>
</feature>
<name>A0A0C3GNR0_PILCF</name>
<dbReference type="OrthoDB" id="2833246at2759"/>